<dbReference type="AlphaFoldDB" id="A0A8M1RHW0"/>
<dbReference type="GO" id="GO:0010898">
    <property type="term" value="P:positive regulation of triglyceride catabolic process"/>
    <property type="evidence" value="ECO:0000318"/>
    <property type="project" value="GO_Central"/>
</dbReference>
<dbReference type="ZFIN" id="ZDB-GENE-110411-277">
    <property type="gene designation" value="abhd5b"/>
</dbReference>
<dbReference type="InterPro" id="IPR029058">
    <property type="entry name" value="AB_hydrolase_fold"/>
</dbReference>
<evidence type="ECO:0000256" key="9">
    <source>
        <dbReference type="ARBA" id="ARBA00022679"/>
    </source>
</evidence>
<dbReference type="GO" id="GO:0005811">
    <property type="term" value="C:lipid droplet"/>
    <property type="evidence" value="ECO:0000318"/>
    <property type="project" value="GO_Central"/>
</dbReference>
<reference evidence="28" key="1">
    <citation type="submission" date="2025-08" db="UniProtKB">
        <authorList>
            <consortium name="RefSeq"/>
        </authorList>
    </citation>
    <scope>IDENTIFICATION</scope>
    <source>
        <strain evidence="28">Tuebingen</strain>
        <tissue evidence="28">Fibroblasts and whole tissue</tissue>
    </source>
</reference>
<evidence type="ECO:0000256" key="4">
    <source>
        <dbReference type="ARBA" id="ARBA00004502"/>
    </source>
</evidence>
<comment type="catalytic activity">
    <reaction evidence="1">
        <text>a 1-acyl-sn-glycero-3-phosphate + an acyl-CoA = a 1,2-diacyl-sn-glycero-3-phosphate + CoA</text>
        <dbReference type="Rhea" id="RHEA:19709"/>
        <dbReference type="ChEBI" id="CHEBI:57287"/>
        <dbReference type="ChEBI" id="CHEBI:57970"/>
        <dbReference type="ChEBI" id="CHEBI:58342"/>
        <dbReference type="ChEBI" id="CHEBI:58608"/>
        <dbReference type="EC" id="2.3.1.51"/>
    </reaction>
    <physiologicalReaction direction="left-to-right" evidence="1">
        <dbReference type="Rhea" id="RHEA:19710"/>
    </physiologicalReaction>
</comment>
<evidence type="ECO:0000256" key="18">
    <source>
        <dbReference type="ARBA" id="ARBA00040731"/>
    </source>
</evidence>
<comment type="similarity">
    <text evidence="17">Belongs to the peptidase S33 family. ABHD4/ABHD5 subfamily.</text>
</comment>
<dbReference type="RefSeq" id="XP_002665655.3">
    <property type="nucleotide sequence ID" value="XM_002665609.7"/>
</dbReference>
<accession>A0A8M1RHW0</accession>
<dbReference type="Proteomes" id="UP000000437">
    <property type="component" value="Chromosome 19"/>
</dbReference>
<evidence type="ECO:0000313" key="27">
    <source>
        <dbReference type="Proteomes" id="UP000000437"/>
    </source>
</evidence>
<name>A0A8M1RHW0_DANRE</name>
<comment type="catalytic activity">
    <reaction evidence="16">
        <text>1-(9Z-octadecenoyl)-sn-glycero-3-phosphate + octadecanoyl-CoA = 1-(9Z-octadecenoyl)-2-octadecanoyl-sn-glycero-3-phosphate + CoA</text>
        <dbReference type="Rhea" id="RHEA:37147"/>
        <dbReference type="ChEBI" id="CHEBI:57287"/>
        <dbReference type="ChEBI" id="CHEBI:57394"/>
        <dbReference type="ChEBI" id="CHEBI:74544"/>
        <dbReference type="ChEBI" id="CHEBI:74552"/>
    </reaction>
    <physiologicalReaction direction="left-to-right" evidence="16">
        <dbReference type="Rhea" id="RHEA:37148"/>
    </physiologicalReaction>
</comment>
<dbReference type="KEGG" id="dre:100329433"/>
<dbReference type="AGR" id="ZFIN:ZDB-GENE-110411-277"/>
<evidence type="ECO:0000256" key="23">
    <source>
        <dbReference type="ARBA" id="ARBA00047849"/>
    </source>
</evidence>
<comment type="catalytic activity">
    <reaction evidence="26">
        <text>1-(9Z-octadecenoyl)-sn-glycero-3-phosphate + (9Z)-octadecenoyl-CoA = 1,2-di-(9Z-octadecenoyl)-sn-glycero-3-phosphate + CoA</text>
        <dbReference type="Rhea" id="RHEA:37131"/>
        <dbReference type="ChEBI" id="CHEBI:57287"/>
        <dbReference type="ChEBI" id="CHEBI:57387"/>
        <dbReference type="ChEBI" id="CHEBI:74544"/>
        <dbReference type="ChEBI" id="CHEBI:74546"/>
    </reaction>
    <physiologicalReaction direction="left-to-right" evidence="26">
        <dbReference type="Rhea" id="RHEA:37132"/>
    </physiologicalReaction>
</comment>
<dbReference type="InterPro" id="IPR000639">
    <property type="entry name" value="Epox_hydrolase-like"/>
</dbReference>
<comment type="catalytic activity">
    <reaction evidence="24">
        <text>1-(5Z,8Z,11Z,14Z-eicosatetraenoyl)-sn-glycero-3-phosphate + (9Z)-octadecenoyl-CoA = 1-(5Z,8Z,11Z,14Z)-eicosatetraenoyl-2-(9Z)-octadecenoyl-sn-glycero-3-phosphate + CoA</text>
        <dbReference type="Rhea" id="RHEA:37455"/>
        <dbReference type="ChEBI" id="CHEBI:57287"/>
        <dbReference type="ChEBI" id="CHEBI:57387"/>
        <dbReference type="ChEBI" id="CHEBI:74938"/>
        <dbReference type="ChEBI" id="CHEBI:74941"/>
    </reaction>
    <physiologicalReaction direction="left-to-right" evidence="24">
        <dbReference type="Rhea" id="RHEA:37456"/>
    </physiologicalReaction>
</comment>
<keyword evidence="27" id="KW-1185">Reference proteome</keyword>
<dbReference type="CTD" id="100329433"/>
<dbReference type="GO" id="GO:0006654">
    <property type="term" value="P:phosphatidic acid biosynthetic process"/>
    <property type="evidence" value="ECO:0000318"/>
    <property type="project" value="GO_Central"/>
</dbReference>
<dbReference type="Gene3D" id="3.40.50.1820">
    <property type="entry name" value="alpha/beta hydrolase"/>
    <property type="match status" value="1"/>
</dbReference>
<dbReference type="SUPFAM" id="SSF53474">
    <property type="entry name" value="alpha/beta-Hydrolases"/>
    <property type="match status" value="1"/>
</dbReference>
<comment type="catalytic activity">
    <reaction evidence="21">
        <text>1-hexadecanoyl-sn-glycero-3-phosphate + (9Z)-octadecenoyl-CoA = 1-hexadecanoyl-2-(9Z-octadecenoyl)-sn-glycero-3-phosphate + CoA</text>
        <dbReference type="Rhea" id="RHEA:33187"/>
        <dbReference type="ChEBI" id="CHEBI:57287"/>
        <dbReference type="ChEBI" id="CHEBI:57387"/>
        <dbReference type="ChEBI" id="CHEBI:57518"/>
        <dbReference type="ChEBI" id="CHEBI:64839"/>
    </reaction>
    <physiologicalReaction direction="left-to-right" evidence="21">
        <dbReference type="Rhea" id="RHEA:33188"/>
    </physiologicalReaction>
</comment>
<keyword evidence="14" id="KW-1208">Phospholipid metabolism</keyword>
<dbReference type="GO" id="GO:0006631">
    <property type="term" value="P:fatty acid metabolic process"/>
    <property type="evidence" value="ECO:0007669"/>
    <property type="project" value="UniProtKB-KW"/>
</dbReference>
<comment type="catalytic activity">
    <reaction evidence="2">
        <text>1-(9Z-octadecenoyl)-sn-glycero-3-phosphate + hexadecanoyl-CoA = 1-(9Z)-octadecenoyl-2-hexadecanoyl-sn-glycero-3-phosphate + CoA</text>
        <dbReference type="Rhea" id="RHEA:37143"/>
        <dbReference type="ChEBI" id="CHEBI:57287"/>
        <dbReference type="ChEBI" id="CHEBI:57379"/>
        <dbReference type="ChEBI" id="CHEBI:74544"/>
        <dbReference type="ChEBI" id="CHEBI:74551"/>
    </reaction>
    <physiologicalReaction direction="left-to-right" evidence="2">
        <dbReference type="Rhea" id="RHEA:37144"/>
    </physiologicalReaction>
</comment>
<dbReference type="InterPro" id="IPR000073">
    <property type="entry name" value="AB_hydrolase_1"/>
</dbReference>
<evidence type="ECO:0000256" key="7">
    <source>
        <dbReference type="ARBA" id="ARBA00022516"/>
    </source>
</evidence>
<keyword evidence="15" id="KW-0012">Acyltransferase</keyword>
<proteinExistence type="inferred from homology"/>
<dbReference type="GO" id="GO:0055088">
    <property type="term" value="P:lipid homeostasis"/>
    <property type="evidence" value="ECO:0000318"/>
    <property type="project" value="GO_Central"/>
</dbReference>
<keyword evidence="12" id="KW-0443">Lipid metabolism</keyword>
<dbReference type="FunFam" id="3.40.50.1820:FF:000019">
    <property type="entry name" value="1-acylglycerol-3-phosphate O-acyltransferase ABHD5"/>
    <property type="match status" value="1"/>
</dbReference>
<evidence type="ECO:0000256" key="3">
    <source>
        <dbReference type="ARBA" id="ARBA00004496"/>
    </source>
</evidence>
<evidence type="ECO:0000256" key="12">
    <source>
        <dbReference type="ARBA" id="ARBA00023098"/>
    </source>
</evidence>
<dbReference type="OrthoDB" id="7457040at2759"/>
<evidence type="ECO:0000256" key="11">
    <source>
        <dbReference type="ARBA" id="ARBA00022832"/>
    </source>
</evidence>
<dbReference type="PANTHER" id="PTHR42886:SF34">
    <property type="entry name" value="1-ACYLGLYCEROL-3-PHOSPHATE O-ACYLTRANSFERASE ABHD5"/>
    <property type="match status" value="1"/>
</dbReference>
<keyword evidence="13" id="KW-0594">Phospholipid biosynthesis</keyword>
<evidence type="ECO:0000313" key="28">
    <source>
        <dbReference type="RefSeq" id="XP_002665655.3"/>
    </source>
</evidence>
<evidence type="ECO:0000256" key="2">
    <source>
        <dbReference type="ARBA" id="ARBA00000816"/>
    </source>
</evidence>
<protein>
    <recommendedName>
        <fullName evidence="18">1-acylglycerol-3-phosphate O-acyltransferase ABHD5</fullName>
        <ecNumber evidence="5">2.3.1.51</ecNumber>
    </recommendedName>
    <alternativeName>
        <fullName evidence="19">Abhydrolase domain-containing protein 5</fullName>
    </alternativeName>
</protein>
<dbReference type="GO" id="GO:0003841">
    <property type="term" value="F:1-acylglycerol-3-phosphate O-acyltransferase activity"/>
    <property type="evidence" value="ECO:0007669"/>
    <property type="project" value="UniProtKB-EC"/>
</dbReference>
<dbReference type="GeneID" id="100329433"/>
<keyword evidence="9" id="KW-0808">Transferase</keyword>
<evidence type="ECO:0000256" key="24">
    <source>
        <dbReference type="ARBA" id="ARBA00048632"/>
    </source>
</evidence>
<evidence type="ECO:0000256" key="13">
    <source>
        <dbReference type="ARBA" id="ARBA00023209"/>
    </source>
</evidence>
<evidence type="ECO:0000256" key="6">
    <source>
        <dbReference type="ARBA" id="ARBA00022490"/>
    </source>
</evidence>
<sequence length="360" mass="39906">MRTDEEQKELTEHRSGWSSVWWPSWCPTSPTHLSRAEDKILSALSISFSRGFVSVSSGQQIRTLVFNGEGLRGAGSAGEGPALVLLHGFGAAVGLWVLNLQALAQAGRPVLALDLLGFGRSSRPVFSTDPQQAEQQQVEALEHWRSQQRVESMILLGHHLGAYISAAYALAYPQRVKHLILVEPWGFSARPSAPERWVPFWIKVFGAAMNPFNPLALLRLAGPLGPLLLQLLRSDFKQKYSALFSDNTVPDYIYHINTQTASGEVGFKNMTVPYGWPQHPLLERMDKISPSLPISFIYGSRSCIDGQSGRILQEMRPGSHTEVIVIQGAGHYVFADQPEDFNRAVLEICNSVKHTEPQNN</sequence>
<evidence type="ECO:0000256" key="15">
    <source>
        <dbReference type="ARBA" id="ARBA00023315"/>
    </source>
</evidence>
<dbReference type="Pfam" id="PF00561">
    <property type="entry name" value="Abhydrolase_1"/>
    <property type="match status" value="1"/>
</dbReference>
<keyword evidence="10" id="KW-0221">Differentiation</keyword>
<evidence type="ECO:0000256" key="14">
    <source>
        <dbReference type="ARBA" id="ARBA00023264"/>
    </source>
</evidence>
<dbReference type="GO" id="GO:0010891">
    <property type="term" value="P:negative regulation of triglyceride storage"/>
    <property type="evidence" value="ECO:0000318"/>
    <property type="project" value="GO_Central"/>
</dbReference>
<evidence type="ECO:0000256" key="20">
    <source>
        <dbReference type="ARBA" id="ARBA00045357"/>
    </source>
</evidence>
<evidence type="ECO:0000256" key="22">
    <source>
        <dbReference type="ARBA" id="ARBA00047543"/>
    </source>
</evidence>
<dbReference type="GO" id="GO:0052689">
    <property type="term" value="F:carboxylic ester hydrolase activity"/>
    <property type="evidence" value="ECO:0000318"/>
    <property type="project" value="GO_Central"/>
</dbReference>
<keyword evidence="8" id="KW-0551">Lipid droplet</keyword>
<comment type="catalytic activity">
    <reaction evidence="25">
        <text>1-(9Z-octadecenoyl)-sn-glycero-3-phosphate + (5Z,8Z,11Z,14Z)-eicosatetraenoyl-CoA = 1-(9Z)-octadecenoyl-2-(5Z,8Z,11Z,14Z)-eicosatetraenoyl-sn-glycero-3-phosphate + CoA</text>
        <dbReference type="Rhea" id="RHEA:37443"/>
        <dbReference type="ChEBI" id="CHEBI:57287"/>
        <dbReference type="ChEBI" id="CHEBI:57368"/>
        <dbReference type="ChEBI" id="CHEBI:74544"/>
        <dbReference type="ChEBI" id="CHEBI:74928"/>
    </reaction>
    <physiologicalReaction direction="left-to-right" evidence="25">
        <dbReference type="Rhea" id="RHEA:37444"/>
    </physiologicalReaction>
</comment>
<evidence type="ECO:0000256" key="26">
    <source>
        <dbReference type="ARBA" id="ARBA00049561"/>
    </source>
</evidence>
<keyword evidence="7" id="KW-0444">Lipid biosynthesis</keyword>
<keyword evidence="11" id="KW-0276">Fatty acid metabolism</keyword>
<evidence type="ECO:0000256" key="21">
    <source>
        <dbReference type="ARBA" id="ARBA00047525"/>
    </source>
</evidence>
<dbReference type="PRINTS" id="PR00111">
    <property type="entry name" value="ABHYDROLASE"/>
</dbReference>
<evidence type="ECO:0000256" key="17">
    <source>
        <dbReference type="ARBA" id="ARBA00038097"/>
    </source>
</evidence>
<dbReference type="PRINTS" id="PR00412">
    <property type="entry name" value="EPOXHYDRLASE"/>
</dbReference>
<dbReference type="GO" id="GO:0042171">
    <property type="term" value="F:lysophosphatidic acid acyltransferase activity"/>
    <property type="evidence" value="ECO:0000318"/>
    <property type="project" value="GO_Central"/>
</dbReference>
<dbReference type="EC" id="2.3.1.51" evidence="5"/>
<keyword evidence="6" id="KW-0963">Cytoplasm</keyword>
<evidence type="ECO:0000256" key="16">
    <source>
        <dbReference type="ARBA" id="ARBA00036296"/>
    </source>
</evidence>
<comment type="catalytic activity">
    <reaction evidence="23">
        <text>eicosanoyl-CoA + 1-(9Z-octadecenoyl)-sn-glycero-3-phosphate = 1-(9Z)-octadecenoyl-2-eicosanoyl-sn-glycero-3-phosphate + CoA</text>
        <dbReference type="Rhea" id="RHEA:37451"/>
        <dbReference type="ChEBI" id="CHEBI:57287"/>
        <dbReference type="ChEBI" id="CHEBI:57380"/>
        <dbReference type="ChEBI" id="CHEBI:74544"/>
        <dbReference type="ChEBI" id="CHEBI:74937"/>
    </reaction>
    <physiologicalReaction direction="left-to-right" evidence="23">
        <dbReference type="Rhea" id="RHEA:37452"/>
    </physiologicalReaction>
</comment>
<organism evidence="27 28">
    <name type="scientific">Danio rerio</name>
    <name type="common">Zebrafish</name>
    <name type="synonym">Brachydanio rerio</name>
    <dbReference type="NCBI Taxonomy" id="7955"/>
    <lineage>
        <taxon>Eukaryota</taxon>
        <taxon>Metazoa</taxon>
        <taxon>Chordata</taxon>
        <taxon>Craniata</taxon>
        <taxon>Vertebrata</taxon>
        <taxon>Euteleostomi</taxon>
        <taxon>Actinopterygii</taxon>
        <taxon>Neopterygii</taxon>
        <taxon>Teleostei</taxon>
        <taxon>Ostariophysi</taxon>
        <taxon>Cypriniformes</taxon>
        <taxon>Danionidae</taxon>
        <taxon>Danioninae</taxon>
        <taxon>Danio</taxon>
    </lineage>
</organism>
<gene>
    <name evidence="28 29" type="primary">abhd5b</name>
</gene>
<evidence type="ECO:0000256" key="8">
    <source>
        <dbReference type="ARBA" id="ARBA00022677"/>
    </source>
</evidence>
<evidence type="ECO:0000256" key="19">
    <source>
        <dbReference type="ARBA" id="ARBA00042413"/>
    </source>
</evidence>
<evidence type="ECO:0000313" key="29">
    <source>
        <dbReference type="ZFIN" id="ZDB-GENE-110411-277"/>
    </source>
</evidence>
<evidence type="ECO:0000256" key="1">
    <source>
        <dbReference type="ARBA" id="ARBA00000300"/>
    </source>
</evidence>
<comment type="catalytic activity">
    <reaction evidence="22">
        <text>1-octadecanoyl-sn-glycero-3-phosphate + (9Z)-octadecenoyl-CoA = 1-octadecanoyl-2-(9Z-octadecenoyl)-sn-glycero-3-phosphate + CoA</text>
        <dbReference type="Rhea" id="RHEA:37163"/>
        <dbReference type="ChEBI" id="CHEBI:57287"/>
        <dbReference type="ChEBI" id="CHEBI:57387"/>
        <dbReference type="ChEBI" id="CHEBI:74560"/>
        <dbReference type="ChEBI" id="CHEBI:74565"/>
    </reaction>
    <physiologicalReaction direction="left-to-right" evidence="22">
        <dbReference type="Rhea" id="RHEA:37164"/>
    </physiologicalReaction>
</comment>
<evidence type="ECO:0000256" key="25">
    <source>
        <dbReference type="ARBA" id="ARBA00048770"/>
    </source>
</evidence>
<dbReference type="GO" id="GO:0030154">
    <property type="term" value="P:cell differentiation"/>
    <property type="evidence" value="ECO:0007669"/>
    <property type="project" value="UniProtKB-KW"/>
</dbReference>
<evidence type="ECO:0000256" key="5">
    <source>
        <dbReference type="ARBA" id="ARBA00013211"/>
    </source>
</evidence>
<comment type="subcellular location">
    <subcellularLocation>
        <location evidence="3">Cytoplasm</location>
    </subcellularLocation>
    <subcellularLocation>
        <location evidence="4">Lipid droplet</location>
    </subcellularLocation>
</comment>
<comment type="function">
    <text evidence="20">Coenzyme A-dependent lysophosphatidic acid acyltransferase that catalyzes the transfer of an acyl group on a lysophosphatidic acid. Functions preferentially with 1-oleoyl-lysophosphatidic acid followed by 1-palmitoyl-lysophosphatidic acid, 1-stearoyl-lysophosphatidic acid and 1-arachidonoyl-lysophosphatidic acid as lipid acceptor. Functions preferentially with arachidonoyl-CoA followed by oleoyl-CoA as acyl group donors. Functions in phosphatidic acid biosynthesis. May regulate the cellular storage of triacylglycerol through activation of the phospholipase PNPLA2. Involved in keratinocyte differentiation. Regulates lipid droplet fusion.</text>
</comment>
<dbReference type="GO" id="GO:0005737">
    <property type="term" value="C:cytoplasm"/>
    <property type="evidence" value="ECO:0007669"/>
    <property type="project" value="UniProtKB-SubCell"/>
</dbReference>
<evidence type="ECO:0000256" key="10">
    <source>
        <dbReference type="ARBA" id="ARBA00022782"/>
    </source>
</evidence>
<dbReference type="PANTHER" id="PTHR42886">
    <property type="entry name" value="RE40534P-RELATED"/>
    <property type="match status" value="1"/>
</dbReference>